<dbReference type="AlphaFoldDB" id="A0A4R3HTD4"/>
<proteinExistence type="predicted"/>
<comment type="caution">
    <text evidence="1">The sequence shown here is derived from an EMBL/GenBank/DDBJ whole genome shotgun (WGS) entry which is preliminary data.</text>
</comment>
<evidence type="ECO:0000313" key="1">
    <source>
        <dbReference type="EMBL" id="TCS34316.1"/>
    </source>
</evidence>
<name>A0A4R3HTD4_PAULE</name>
<dbReference type="CDD" id="cd10929">
    <property type="entry name" value="CE4_u5"/>
    <property type="match status" value="1"/>
</dbReference>
<dbReference type="RefSeq" id="WP_132259892.1">
    <property type="nucleotide sequence ID" value="NZ_SLZQ01000013.1"/>
</dbReference>
<reference evidence="1 2" key="1">
    <citation type="submission" date="2019-03" db="EMBL/GenBank/DDBJ databases">
        <title>Genomic Encyclopedia of Type Strains, Phase IV (KMG-IV): sequencing the most valuable type-strain genomes for metagenomic binning, comparative biology and taxonomic classification.</title>
        <authorList>
            <person name="Goeker M."/>
        </authorList>
    </citation>
    <scope>NUCLEOTIDE SEQUENCE [LARGE SCALE GENOMIC DNA]</scope>
    <source>
        <strain evidence="1 2">DSM 7445</strain>
    </source>
</reference>
<dbReference type="Proteomes" id="UP000295382">
    <property type="component" value="Unassembled WGS sequence"/>
</dbReference>
<dbReference type="Gene3D" id="3.20.20.370">
    <property type="entry name" value="Glycoside hydrolase/deacetylase"/>
    <property type="match status" value="1"/>
</dbReference>
<organism evidence="1 2">
    <name type="scientific">Paucimonas lemoignei</name>
    <name type="common">Pseudomonas lemoignei</name>
    <dbReference type="NCBI Taxonomy" id="29443"/>
    <lineage>
        <taxon>Bacteria</taxon>
        <taxon>Pseudomonadati</taxon>
        <taxon>Pseudomonadota</taxon>
        <taxon>Betaproteobacteria</taxon>
        <taxon>Burkholderiales</taxon>
        <taxon>Burkholderiaceae</taxon>
        <taxon>Paucimonas</taxon>
    </lineage>
</organism>
<dbReference type="SUPFAM" id="SSF88713">
    <property type="entry name" value="Glycoside hydrolase/deacetylase"/>
    <property type="match status" value="1"/>
</dbReference>
<dbReference type="GO" id="GO:0005975">
    <property type="term" value="P:carbohydrate metabolic process"/>
    <property type="evidence" value="ECO:0007669"/>
    <property type="project" value="InterPro"/>
</dbReference>
<dbReference type="EMBL" id="SLZQ01000013">
    <property type="protein sequence ID" value="TCS34316.1"/>
    <property type="molecule type" value="Genomic_DNA"/>
</dbReference>
<protein>
    <submittedName>
        <fullName evidence="1">Polysaccharide deacetylase</fullName>
    </submittedName>
</protein>
<dbReference type="InterPro" id="IPR011330">
    <property type="entry name" value="Glyco_hydro/deAcase_b/a-brl"/>
</dbReference>
<sequence>MSKLVISLDFELFWGVGAAHSISRYGRNVKGEWQAIPKMLALFRRYGVRVSWATVGMLMCRDYAQWRAIRPSVMPAFRRAELSSYSMDALCRQYPDLFFGRPLVEQILETPGQELATHTYSHYYCGEEGATPDQFAADLECARMIGDEMGVRFRSIVLPRNQIVDSYLKELPRAGIEVYRGNPEHWLYKNGDAVVGGLAGRVMRVADSCLPLSGKRVERMGGSGSLVNVPASLFLYPWSEKQKALAPLRLYRMKQCMTEAAITDGICHLWWHPHNFGINTEQNLALLEALLKHYRKLADKYGMQSSCMGDFAAFAQPAFDSDNKLPVGVTPLAGGKTYRGVLP</sequence>
<evidence type="ECO:0000313" key="2">
    <source>
        <dbReference type="Proteomes" id="UP000295382"/>
    </source>
</evidence>
<dbReference type="OrthoDB" id="7836272at2"/>
<gene>
    <name evidence="1" type="ORF">EDC30_1139</name>
</gene>
<accession>A0A4R3HTD4</accession>
<keyword evidence="2" id="KW-1185">Reference proteome</keyword>